<keyword evidence="3" id="KW-1185">Reference proteome</keyword>
<dbReference type="PROSITE" id="PS51257">
    <property type="entry name" value="PROKAR_LIPOPROTEIN"/>
    <property type="match status" value="1"/>
</dbReference>
<sequence length="77" mass="8439">MIKRISLTAALIATTFTLGACSEVPQTVVAAKKGDEKAYVAADNKYVEKGWTSGDQVTWEKQLKTRSQGQDDYVKAK</sequence>
<comment type="caution">
    <text evidence="2">The sequence shown here is derived from an EMBL/GenBank/DDBJ whole genome shotgun (WGS) entry which is preliminary data.</text>
</comment>
<organism evidence="2 3">
    <name type="scientific">Polynucleobacter cosmopolitanus</name>
    <dbReference type="NCBI Taxonomy" id="351345"/>
    <lineage>
        <taxon>Bacteria</taxon>
        <taxon>Pseudomonadati</taxon>
        <taxon>Pseudomonadota</taxon>
        <taxon>Betaproteobacteria</taxon>
        <taxon>Burkholderiales</taxon>
        <taxon>Burkholderiaceae</taxon>
        <taxon>Polynucleobacter</taxon>
    </lineage>
</organism>
<evidence type="ECO:0000313" key="3">
    <source>
        <dbReference type="Proteomes" id="UP000215188"/>
    </source>
</evidence>
<evidence type="ECO:0000256" key="1">
    <source>
        <dbReference type="SAM" id="SignalP"/>
    </source>
</evidence>
<feature type="chain" id="PRO_5013099062" description="Lipoprotein" evidence="1">
    <location>
        <begin position="21"/>
        <end position="77"/>
    </location>
</feature>
<name>A0A229FXF2_9BURK</name>
<evidence type="ECO:0000313" key="2">
    <source>
        <dbReference type="EMBL" id="OXL16330.1"/>
    </source>
</evidence>
<keyword evidence="1" id="KW-0732">Signal</keyword>
<dbReference type="Proteomes" id="UP000215188">
    <property type="component" value="Unassembled WGS sequence"/>
</dbReference>
<feature type="signal peptide" evidence="1">
    <location>
        <begin position="1"/>
        <end position="20"/>
    </location>
</feature>
<protein>
    <recommendedName>
        <fullName evidence="4">Lipoprotein</fullName>
    </recommendedName>
</protein>
<gene>
    <name evidence="2" type="ORF">AOC33_04490</name>
</gene>
<dbReference type="OrthoDB" id="8662382at2"/>
<accession>A0A229FXF2</accession>
<dbReference type="EMBL" id="NJGG01000001">
    <property type="protein sequence ID" value="OXL16330.1"/>
    <property type="molecule type" value="Genomic_DNA"/>
</dbReference>
<reference evidence="2 3" key="1">
    <citation type="submission" date="2017-06" db="EMBL/GenBank/DDBJ databases">
        <title>Reclassification of a Polynucleobacter cosmopolitanus strain isolated from tropical Lake Victoria as Polynucleobacter victoriensis comb. nov.</title>
        <authorList>
            <person name="Hahn M.W."/>
        </authorList>
    </citation>
    <scope>NUCLEOTIDE SEQUENCE [LARGE SCALE GENOMIC DNA]</scope>
    <source>
        <strain evidence="2 3">MWH-MoIso2</strain>
    </source>
</reference>
<proteinExistence type="predicted"/>
<dbReference type="RefSeq" id="WP_089515356.1">
    <property type="nucleotide sequence ID" value="NZ_NJGG01000001.1"/>
</dbReference>
<evidence type="ECO:0008006" key="4">
    <source>
        <dbReference type="Google" id="ProtNLM"/>
    </source>
</evidence>
<dbReference type="AlphaFoldDB" id="A0A229FXF2"/>